<comment type="caution">
    <text evidence="1">The sequence shown here is derived from an EMBL/GenBank/DDBJ whole genome shotgun (WGS) entry which is preliminary data.</text>
</comment>
<dbReference type="InterPro" id="IPR021923">
    <property type="entry name" value="DUF3536"/>
</dbReference>
<reference evidence="1" key="1">
    <citation type="submission" date="2020-10" db="EMBL/GenBank/DDBJ databases">
        <authorList>
            <person name="Gilroy R."/>
        </authorList>
    </citation>
    <scope>NUCLEOTIDE SEQUENCE</scope>
    <source>
        <strain evidence="1">14700</strain>
    </source>
</reference>
<dbReference type="AlphaFoldDB" id="A0A9D9IC69"/>
<accession>A0A9D9IC69</accession>
<sequence length="350" mass="39945">LSGIKNKHFSFTSCGFFFSDISGIEPRQDIKYALYAIKMFQPYSQGDLLFPFLSELRHAKSNIKAQGDGMNIAQEEMKGLPGEAEASLYFFLNRTLARKEDWMNSYGRFVLAHMDIDEAENYSSDIIDTVTLELYRFTVLSSSSIDNGINLYLCENDQDNNPVNRLRITNQDIPDRMLDEIYTWLDRSMTRVTFSELSELANDMRFFSMLVKNSRYVPLETMVLENLGLTLKIIKALFSSHSDMDIFRRREILGNMIDFIRKCGRDSDIASINSILSAHSERLAAAVNEKGLDDTISDAIIDLLDLARAHGFEPVTKNLQNAVYPYYSGQKKAECGNEKLRNTTLALNFQ</sequence>
<proteinExistence type="predicted"/>
<organism evidence="1 2">
    <name type="scientific">Candidatus Ornithospirochaeta stercoravium</name>
    <dbReference type="NCBI Taxonomy" id="2840897"/>
    <lineage>
        <taxon>Bacteria</taxon>
        <taxon>Pseudomonadati</taxon>
        <taxon>Spirochaetota</taxon>
        <taxon>Spirochaetia</taxon>
        <taxon>Spirochaetales</taxon>
        <taxon>Spirochaetaceae</taxon>
        <taxon>Spirochaetaceae incertae sedis</taxon>
        <taxon>Candidatus Ornithospirochaeta</taxon>
    </lineage>
</organism>
<evidence type="ECO:0000313" key="2">
    <source>
        <dbReference type="Proteomes" id="UP000810292"/>
    </source>
</evidence>
<name>A0A9D9IC69_9SPIO</name>
<dbReference type="Pfam" id="PF12055">
    <property type="entry name" value="DUF3536"/>
    <property type="match status" value="1"/>
</dbReference>
<reference evidence="1" key="2">
    <citation type="journal article" date="2021" name="PeerJ">
        <title>Extensive microbial diversity within the chicken gut microbiome revealed by metagenomics and culture.</title>
        <authorList>
            <person name="Gilroy R."/>
            <person name="Ravi A."/>
            <person name="Getino M."/>
            <person name="Pursley I."/>
            <person name="Horton D.L."/>
            <person name="Alikhan N.F."/>
            <person name="Baker D."/>
            <person name="Gharbi K."/>
            <person name="Hall N."/>
            <person name="Watson M."/>
            <person name="Adriaenssens E.M."/>
            <person name="Foster-Nyarko E."/>
            <person name="Jarju S."/>
            <person name="Secka A."/>
            <person name="Antonio M."/>
            <person name="Oren A."/>
            <person name="Chaudhuri R.R."/>
            <person name="La Ragione R."/>
            <person name="Hildebrand F."/>
            <person name="Pallen M.J."/>
        </authorList>
    </citation>
    <scope>NUCLEOTIDE SEQUENCE</scope>
    <source>
        <strain evidence="1">14700</strain>
    </source>
</reference>
<dbReference type="EMBL" id="JADIMF010000105">
    <property type="protein sequence ID" value="MBO8469450.1"/>
    <property type="molecule type" value="Genomic_DNA"/>
</dbReference>
<protein>
    <submittedName>
        <fullName evidence="1">DUF3536 domain-containing protein</fullName>
    </submittedName>
</protein>
<evidence type="ECO:0000313" key="1">
    <source>
        <dbReference type="EMBL" id="MBO8469450.1"/>
    </source>
</evidence>
<feature type="non-terminal residue" evidence="1">
    <location>
        <position position="1"/>
    </location>
</feature>
<dbReference type="Proteomes" id="UP000810292">
    <property type="component" value="Unassembled WGS sequence"/>
</dbReference>
<gene>
    <name evidence="1" type="ORF">IAA72_06675</name>
</gene>